<protein>
    <submittedName>
        <fullName evidence="3">Uncharacterized protein</fullName>
    </submittedName>
</protein>
<dbReference type="OrthoDB" id="242255at2157"/>
<proteinExistence type="predicted"/>
<keyword evidence="2" id="KW-1133">Transmembrane helix</keyword>
<feature type="region of interest" description="Disordered" evidence="1">
    <location>
        <begin position="77"/>
        <end position="99"/>
    </location>
</feature>
<organism evidence="3 4">
    <name type="scientific">Halosimplex pelagicum</name>
    <dbReference type="NCBI Taxonomy" id="869886"/>
    <lineage>
        <taxon>Archaea</taxon>
        <taxon>Methanobacteriati</taxon>
        <taxon>Methanobacteriota</taxon>
        <taxon>Stenosarchaea group</taxon>
        <taxon>Halobacteria</taxon>
        <taxon>Halobacteriales</taxon>
        <taxon>Haloarculaceae</taxon>
        <taxon>Halosimplex</taxon>
    </lineage>
</organism>
<accession>A0A7D5T199</accession>
<feature type="transmembrane region" description="Helical" evidence="2">
    <location>
        <begin position="12"/>
        <end position="39"/>
    </location>
</feature>
<evidence type="ECO:0000256" key="1">
    <source>
        <dbReference type="SAM" id="MobiDB-lite"/>
    </source>
</evidence>
<sequence>MDRSNGRERLTSVGGTLLGYGLLALGVAMVGLTAYRLLFAAGRALETPVSVGPQAAVGLALGVAGYLLLRRTLDGDADPGEPNVEPSEARAADAYEFDT</sequence>
<name>A0A7D5T199_9EURY</name>
<reference evidence="3 4" key="1">
    <citation type="submission" date="2020-07" db="EMBL/GenBank/DDBJ databases">
        <title>Halosimplex litoreum sp. nov. and Halosimplex rubrum sp. nov., isolated from different salt environments.</title>
        <authorList>
            <person name="Cui H."/>
        </authorList>
    </citation>
    <scope>NUCLEOTIDE SEQUENCE [LARGE SCALE GENOMIC DNA]</scope>
    <source>
        <strain evidence="3 4">R2</strain>
    </source>
</reference>
<dbReference type="AlphaFoldDB" id="A0A7D5T199"/>
<dbReference type="RefSeq" id="WP_179920063.1">
    <property type="nucleotide sequence ID" value="NZ_CP058909.1"/>
</dbReference>
<keyword evidence="2" id="KW-0812">Transmembrane</keyword>
<evidence type="ECO:0000313" key="3">
    <source>
        <dbReference type="EMBL" id="QLH80231.1"/>
    </source>
</evidence>
<gene>
    <name evidence="3" type="ORF">HZS54_00705</name>
</gene>
<evidence type="ECO:0000313" key="4">
    <source>
        <dbReference type="Proteomes" id="UP000509346"/>
    </source>
</evidence>
<dbReference type="Proteomes" id="UP000509346">
    <property type="component" value="Chromosome"/>
</dbReference>
<dbReference type="GeneID" id="56081064"/>
<keyword evidence="2" id="KW-0472">Membrane</keyword>
<dbReference type="KEGG" id="hpel:HZS54_00705"/>
<dbReference type="EMBL" id="CP058909">
    <property type="protein sequence ID" value="QLH80231.1"/>
    <property type="molecule type" value="Genomic_DNA"/>
</dbReference>
<feature type="transmembrane region" description="Helical" evidence="2">
    <location>
        <begin position="51"/>
        <end position="69"/>
    </location>
</feature>
<keyword evidence="4" id="KW-1185">Reference proteome</keyword>
<evidence type="ECO:0000256" key="2">
    <source>
        <dbReference type="SAM" id="Phobius"/>
    </source>
</evidence>